<feature type="compositionally biased region" description="Basic and acidic residues" evidence="1">
    <location>
        <begin position="121"/>
        <end position="130"/>
    </location>
</feature>
<evidence type="ECO:0000256" key="1">
    <source>
        <dbReference type="SAM" id="MobiDB-lite"/>
    </source>
</evidence>
<dbReference type="AlphaFoldDB" id="A0A9W7D7T7"/>
<accession>A0A9W7D7T7</accession>
<keyword evidence="3" id="KW-1185">Reference proteome</keyword>
<reference evidence="2" key="1">
    <citation type="submission" date="2023-04" db="EMBL/GenBank/DDBJ databases">
        <title>Phytophthora fragariaefolia NBRC 109709.</title>
        <authorList>
            <person name="Ichikawa N."/>
            <person name="Sato H."/>
            <person name="Tonouchi N."/>
        </authorList>
    </citation>
    <scope>NUCLEOTIDE SEQUENCE</scope>
    <source>
        <strain evidence="2">NBRC 109709</strain>
    </source>
</reference>
<protein>
    <submittedName>
        <fullName evidence="2">Unnamed protein product</fullName>
    </submittedName>
</protein>
<comment type="caution">
    <text evidence="2">The sequence shown here is derived from an EMBL/GenBank/DDBJ whole genome shotgun (WGS) entry which is preliminary data.</text>
</comment>
<proteinExistence type="predicted"/>
<dbReference type="EMBL" id="BSXT01007650">
    <property type="protein sequence ID" value="GMF64075.1"/>
    <property type="molecule type" value="Genomic_DNA"/>
</dbReference>
<evidence type="ECO:0000313" key="3">
    <source>
        <dbReference type="Proteomes" id="UP001165121"/>
    </source>
</evidence>
<feature type="region of interest" description="Disordered" evidence="1">
    <location>
        <begin position="96"/>
        <end position="130"/>
    </location>
</feature>
<name>A0A9W7D7T7_9STRA</name>
<dbReference type="Proteomes" id="UP001165121">
    <property type="component" value="Unassembled WGS sequence"/>
</dbReference>
<evidence type="ECO:0000313" key="2">
    <source>
        <dbReference type="EMBL" id="GMF64075.1"/>
    </source>
</evidence>
<sequence>MFPIPIYVLIVGRFETPSSGAFTATAQVIHLRFGSQQPTATCMEALAFSGSDDSDSTDVIEYEEEDDVADDEDMLSAEASDEDMTDDVALCIEEAEETQQRNSRVRVAGANDGGGMSAVDTRADYDSVRL</sequence>
<organism evidence="2 3">
    <name type="scientific">Phytophthora fragariaefolia</name>
    <dbReference type="NCBI Taxonomy" id="1490495"/>
    <lineage>
        <taxon>Eukaryota</taxon>
        <taxon>Sar</taxon>
        <taxon>Stramenopiles</taxon>
        <taxon>Oomycota</taxon>
        <taxon>Peronosporomycetes</taxon>
        <taxon>Peronosporales</taxon>
        <taxon>Peronosporaceae</taxon>
        <taxon>Phytophthora</taxon>
    </lineage>
</organism>
<gene>
    <name evidence="2" type="ORF">Pfra01_002799900</name>
</gene>